<dbReference type="GO" id="GO:0016787">
    <property type="term" value="F:hydrolase activity"/>
    <property type="evidence" value="ECO:0007669"/>
    <property type="project" value="UniProtKB-KW"/>
</dbReference>
<name>A0A975YJV8_9PROT</name>
<evidence type="ECO:0000259" key="6">
    <source>
        <dbReference type="PROSITE" id="PS51192"/>
    </source>
</evidence>
<feature type="domain" description="Helicase ATP-binding" evidence="6">
    <location>
        <begin position="26"/>
        <end position="238"/>
    </location>
</feature>
<gene>
    <name evidence="9" type="primary">cas3u</name>
    <name evidence="9" type="ORF">KO353_02700</name>
</gene>
<dbReference type="InterPro" id="IPR006483">
    <property type="entry name" value="CRISPR-assoc_Cas3_HD"/>
</dbReference>
<dbReference type="InterPro" id="IPR014001">
    <property type="entry name" value="Helicase_ATP-bd"/>
</dbReference>
<keyword evidence="10" id="KW-1185">Reference proteome</keyword>
<dbReference type="GO" id="GO:0003677">
    <property type="term" value="F:DNA binding"/>
    <property type="evidence" value="ECO:0007669"/>
    <property type="project" value="InterPro"/>
</dbReference>
<dbReference type="KEGG" id="elio:KO353_02700"/>
<dbReference type="AlphaFoldDB" id="A0A975YJV8"/>
<keyword evidence="4" id="KW-0067">ATP-binding</keyword>
<sequence length="876" mass="94874">MNQLASEAFLFLTDFEPMLWQKRLLEMFLRGEIPAALDLPTGLGKTSVMTLWLIARALGSPLPRRLVYVVDRRVVVDQASAEARKLRDRLAGPAAEGVAARLREGLGLDGSGSLVVSTLRGGLADDPAWRVDPAAVAIIVGTVDMIGSRLLFEGYGVSRRMRPLQAGLVGCDTLVVLDEAHLVPPFAALVRAVAEDATLHATAADLPVPRLRLMTLSATGRDGADAQVFRLTEKEEAEPLVEKRLNAAKRLHIMTDPVPAQDLPERLAQEAARLAGSSACPARVVVFCDSRKQAQEVAETLRAKHKLACHLLVGERRGHERADAADRLAEDGFLAGSARPKQPAVLVATAAGEVGADLDADHMVADVVAFERMVQRLGRVNRRGEAPAPAEVVLVPAQPNAKAGQKTAEATRRAEATVTLLRHLPPAGTGRDASPAALAKLQRAPDLADLRRAATTPEPLRPALTPALIEAWSLTGLADHPGRPEIAPWLRGWTEDEPQVRLFWRRFLPWRAGETPHSAEVTEFFEHALPSPAELLEAPKRRAIEVLKERAKEMPAAPRSEETPALIVLDPSLRFERALTVGELAKLKDDDAGFADRFLCVSAALGGLSEEGLLDDKAEGISADAPSAWRGIGCTADAPQGMPGVPWRCAAGPAEAEDPPDEGFVEAHAFVLERDDEGAPLRVLRLWTEEREKADQALARRAQTLVDHASAVEAEVASIAERLELPAKYRRMLRLAARLHDCGKASERWQEAFGAPRDGRPYAKTAARRVDQALLDGYRHEFGSLAAAVEYPALAALPPDLRDLALHLIAAHHGRARPTLETRSADLLPSLAEALAREAALRFARLERRWGAWGLAWWEALLRCADAAASAKLEQG</sequence>
<dbReference type="GO" id="GO:0051607">
    <property type="term" value="P:defense response to virus"/>
    <property type="evidence" value="ECO:0007669"/>
    <property type="project" value="UniProtKB-KW"/>
</dbReference>
<dbReference type="SMART" id="SM00487">
    <property type="entry name" value="DEXDc"/>
    <property type="match status" value="1"/>
</dbReference>
<evidence type="ECO:0000256" key="3">
    <source>
        <dbReference type="ARBA" id="ARBA00022806"/>
    </source>
</evidence>
<keyword evidence="1" id="KW-0547">Nucleotide-binding</keyword>
<evidence type="ECO:0000313" key="10">
    <source>
        <dbReference type="Proteomes" id="UP000694001"/>
    </source>
</evidence>
<dbReference type="PROSITE" id="PS51194">
    <property type="entry name" value="HELICASE_CTER"/>
    <property type="match status" value="1"/>
</dbReference>
<dbReference type="NCBIfam" id="TIGR02621">
    <property type="entry name" value="cas3_GSU0051"/>
    <property type="match status" value="1"/>
</dbReference>
<dbReference type="NCBIfam" id="TIGR01596">
    <property type="entry name" value="cas3_HD"/>
    <property type="match status" value="1"/>
</dbReference>
<evidence type="ECO:0000256" key="5">
    <source>
        <dbReference type="ARBA" id="ARBA00023118"/>
    </source>
</evidence>
<dbReference type="GO" id="GO:0005524">
    <property type="term" value="F:ATP binding"/>
    <property type="evidence" value="ECO:0007669"/>
    <property type="project" value="UniProtKB-KW"/>
</dbReference>
<accession>A0A975YJV8</accession>
<evidence type="ECO:0000313" key="9">
    <source>
        <dbReference type="EMBL" id="QXM25180.1"/>
    </source>
</evidence>
<dbReference type="PROSITE" id="PS51192">
    <property type="entry name" value="HELICASE_ATP_BIND_1"/>
    <property type="match status" value="1"/>
</dbReference>
<dbReference type="Proteomes" id="UP000694001">
    <property type="component" value="Chromosome"/>
</dbReference>
<evidence type="ECO:0000256" key="2">
    <source>
        <dbReference type="ARBA" id="ARBA00022801"/>
    </source>
</evidence>
<dbReference type="Pfam" id="PF22590">
    <property type="entry name" value="Cas3-like_C_2"/>
    <property type="match status" value="1"/>
</dbReference>
<dbReference type="PROSITE" id="PS51643">
    <property type="entry name" value="HD_CAS3"/>
    <property type="match status" value="1"/>
</dbReference>
<evidence type="ECO:0000256" key="1">
    <source>
        <dbReference type="ARBA" id="ARBA00022741"/>
    </source>
</evidence>
<evidence type="ECO:0000256" key="4">
    <source>
        <dbReference type="ARBA" id="ARBA00022840"/>
    </source>
</evidence>
<dbReference type="EMBL" id="CP076448">
    <property type="protein sequence ID" value="QXM25180.1"/>
    <property type="molecule type" value="Genomic_DNA"/>
</dbReference>
<dbReference type="InterPro" id="IPR054712">
    <property type="entry name" value="Cas3-like_dom"/>
</dbReference>
<proteinExistence type="predicted"/>
<dbReference type="RefSeq" id="WP_218286236.1">
    <property type="nucleotide sequence ID" value="NZ_CP076448.1"/>
</dbReference>
<reference evidence="9" key="1">
    <citation type="submission" date="2021-06" db="EMBL/GenBank/DDBJ databases">
        <title>Elioraea tepida, sp. nov., a moderately thermophilic aerobic anoxygenic phototrophic bacterium isolated from an alkaline siliceous hot spring mat community in Yellowstone National Park, WY, USA.</title>
        <authorList>
            <person name="Saini M.K."/>
            <person name="Yoshida S."/>
            <person name="Sebastian A."/>
            <person name="Hirose S."/>
            <person name="Hara E."/>
            <person name="Tamaki H."/>
            <person name="Soulier N.T."/>
            <person name="Albert I."/>
            <person name="Hanada S."/>
            <person name="Bryant D.A."/>
            <person name="Tank M."/>
        </authorList>
    </citation>
    <scope>NUCLEOTIDE SEQUENCE</scope>
    <source>
        <strain evidence="9">MS-P2</strain>
    </source>
</reference>
<keyword evidence="5" id="KW-0051">Antiviral defense</keyword>
<dbReference type="SMART" id="SM00490">
    <property type="entry name" value="HELICc"/>
    <property type="match status" value="1"/>
</dbReference>
<feature type="domain" description="HD Cas3-type" evidence="8">
    <location>
        <begin position="698"/>
        <end position="868"/>
    </location>
</feature>
<organism evidence="9 10">
    <name type="scientific">Elioraea tepida</name>
    <dbReference type="NCBI Taxonomy" id="2843330"/>
    <lineage>
        <taxon>Bacteria</taxon>
        <taxon>Pseudomonadati</taxon>
        <taxon>Pseudomonadota</taxon>
        <taxon>Alphaproteobacteria</taxon>
        <taxon>Acetobacterales</taxon>
        <taxon>Elioraeaceae</taxon>
        <taxon>Elioraea</taxon>
    </lineage>
</organism>
<feature type="domain" description="Helicase C-terminal" evidence="7">
    <location>
        <begin position="262"/>
        <end position="442"/>
    </location>
</feature>
<dbReference type="Pfam" id="PF18019">
    <property type="entry name" value="Cas3_HD"/>
    <property type="match status" value="1"/>
</dbReference>
<evidence type="ECO:0000259" key="8">
    <source>
        <dbReference type="PROSITE" id="PS51643"/>
    </source>
</evidence>
<dbReference type="Pfam" id="PF04851">
    <property type="entry name" value="ResIII"/>
    <property type="match status" value="1"/>
</dbReference>
<keyword evidence="3" id="KW-0347">Helicase</keyword>
<evidence type="ECO:0000259" key="7">
    <source>
        <dbReference type="PROSITE" id="PS51194"/>
    </source>
</evidence>
<protein>
    <submittedName>
        <fullName evidence="9">Type I-U CRISPR-associated helicase/endonuclease Cas3</fullName>
    </submittedName>
</protein>
<dbReference type="InterPro" id="IPR001650">
    <property type="entry name" value="Helicase_C-like"/>
</dbReference>
<dbReference type="InterPro" id="IPR013444">
    <property type="entry name" value="Helicase_Cas3_CRISPR-ass_Anaes"/>
</dbReference>
<keyword evidence="2" id="KW-0378">Hydrolase</keyword>
<dbReference type="InterPro" id="IPR006935">
    <property type="entry name" value="Helicase/UvrB_N"/>
</dbReference>
<dbReference type="GO" id="GO:0004386">
    <property type="term" value="F:helicase activity"/>
    <property type="evidence" value="ECO:0007669"/>
    <property type="project" value="UniProtKB-KW"/>
</dbReference>